<name>A0A7C4S107_UNCW3</name>
<keyword evidence="1 4" id="KW-0808">Transferase</keyword>
<evidence type="ECO:0000256" key="1">
    <source>
        <dbReference type="ARBA" id="ARBA00022679"/>
    </source>
</evidence>
<dbReference type="InterPro" id="IPR013216">
    <property type="entry name" value="Methyltransf_11"/>
</dbReference>
<sequence>MVRRDFTIKDVQEVYQGVGGKLWELVMGEQIHSGGEKATDILAQALELKPGMLVLDICSALGGPARHLAKKYGVKVVGLDATPRMVEEAIKRTEAAGLSHLVEYVLGNALDLPFKQETFDVVWGQEAWCYITDKKRLINEAYRVLKKGGKIGFTDWIITGEPSPAELQELLDSMTFPYMETFEGYQKLLKEAGFEILIARDETEDFHNYFIEYQKKVHGELKDIILNDFGKDIFDFASYLVNLWEKASREHKVGRGFYVAIKK</sequence>
<dbReference type="InterPro" id="IPR050447">
    <property type="entry name" value="Erg6_SMT_methyltransf"/>
</dbReference>
<accession>A0A7C4S107</accession>
<dbReference type="SUPFAM" id="SSF53335">
    <property type="entry name" value="S-adenosyl-L-methionine-dependent methyltransferases"/>
    <property type="match status" value="1"/>
</dbReference>
<feature type="domain" description="Methyltransferase type 11" evidence="2">
    <location>
        <begin position="55"/>
        <end position="151"/>
    </location>
</feature>
<dbReference type="GO" id="GO:0008757">
    <property type="term" value="F:S-adenosylmethionine-dependent methyltransferase activity"/>
    <property type="evidence" value="ECO:0007669"/>
    <property type="project" value="InterPro"/>
</dbReference>
<dbReference type="GO" id="GO:0032259">
    <property type="term" value="P:methylation"/>
    <property type="evidence" value="ECO:0007669"/>
    <property type="project" value="UniProtKB-KW"/>
</dbReference>
<comment type="caution">
    <text evidence="4">The sequence shown here is derived from an EMBL/GenBank/DDBJ whole genome shotgun (WGS) entry which is preliminary data.</text>
</comment>
<dbReference type="EMBL" id="DTBX01000127">
    <property type="protein sequence ID" value="HGQ55533.1"/>
    <property type="molecule type" value="Genomic_DNA"/>
</dbReference>
<gene>
    <name evidence="4" type="ORF">ENT60_00335</name>
    <name evidence="3" type="ORF">ENU28_03590</name>
</gene>
<organism evidence="4">
    <name type="scientific">candidate division WOR-3 bacterium</name>
    <dbReference type="NCBI Taxonomy" id="2052148"/>
    <lineage>
        <taxon>Bacteria</taxon>
        <taxon>Bacteria division WOR-3</taxon>
    </lineage>
</organism>
<dbReference type="Gene3D" id="3.40.50.150">
    <property type="entry name" value="Vaccinia Virus protein VP39"/>
    <property type="match status" value="1"/>
</dbReference>
<protein>
    <submittedName>
        <fullName evidence="4">Methyltransferase domain-containing protein</fullName>
    </submittedName>
</protein>
<dbReference type="PANTHER" id="PTHR44068">
    <property type="entry name" value="ZGC:194242"/>
    <property type="match status" value="1"/>
</dbReference>
<dbReference type="InterPro" id="IPR029063">
    <property type="entry name" value="SAM-dependent_MTases_sf"/>
</dbReference>
<dbReference type="Pfam" id="PF08241">
    <property type="entry name" value="Methyltransf_11"/>
    <property type="match status" value="1"/>
</dbReference>
<evidence type="ECO:0000313" key="3">
    <source>
        <dbReference type="EMBL" id="HGQ55533.1"/>
    </source>
</evidence>
<evidence type="ECO:0000259" key="2">
    <source>
        <dbReference type="Pfam" id="PF08241"/>
    </source>
</evidence>
<dbReference type="EMBL" id="DSZH01000014">
    <property type="protein sequence ID" value="HGU46996.1"/>
    <property type="molecule type" value="Genomic_DNA"/>
</dbReference>
<evidence type="ECO:0000313" key="4">
    <source>
        <dbReference type="EMBL" id="HGU46996.1"/>
    </source>
</evidence>
<dbReference type="CDD" id="cd02440">
    <property type="entry name" value="AdoMet_MTases"/>
    <property type="match status" value="1"/>
</dbReference>
<keyword evidence="4" id="KW-0489">Methyltransferase</keyword>
<proteinExistence type="predicted"/>
<dbReference type="PANTHER" id="PTHR44068:SF11">
    <property type="entry name" value="GERANYL DIPHOSPHATE 2-C-METHYLTRANSFERASE"/>
    <property type="match status" value="1"/>
</dbReference>
<reference evidence="4" key="1">
    <citation type="journal article" date="2020" name="mSystems">
        <title>Genome- and Community-Level Interaction Insights into Carbon Utilization and Element Cycling Functions of Hydrothermarchaeota in Hydrothermal Sediment.</title>
        <authorList>
            <person name="Zhou Z."/>
            <person name="Liu Y."/>
            <person name="Xu W."/>
            <person name="Pan J."/>
            <person name="Luo Z.H."/>
            <person name="Li M."/>
        </authorList>
    </citation>
    <scope>NUCLEOTIDE SEQUENCE [LARGE SCALE GENOMIC DNA]</scope>
    <source>
        <strain evidence="4">SpSt-594</strain>
        <strain evidence="3">SpSt-655</strain>
    </source>
</reference>
<dbReference type="AlphaFoldDB" id="A0A7C4S107"/>